<sequence>MSDTDHLRFWRLLDELCRERGTSTADLTAALAEAGHQVTPQYLSALRSGKKDNPNYKLLHALGQVLGVHPAWFVGGRRDRAHGSVTSDGFTARLRRLFESIRPAGGNPYSIREIVSRVPE</sequence>
<evidence type="ECO:0000313" key="2">
    <source>
        <dbReference type="EMBL" id="QTR02935.1"/>
    </source>
</evidence>
<dbReference type="EMBL" id="CP072788">
    <property type="protein sequence ID" value="QTR02935.1"/>
    <property type="molecule type" value="Genomic_DNA"/>
</dbReference>
<feature type="non-terminal residue" evidence="2">
    <location>
        <position position="120"/>
    </location>
</feature>
<dbReference type="InterPro" id="IPR010982">
    <property type="entry name" value="Lambda_DNA-bd_dom_sf"/>
</dbReference>
<dbReference type="Gene3D" id="1.10.260.40">
    <property type="entry name" value="lambda repressor-like DNA-binding domains"/>
    <property type="match status" value="1"/>
</dbReference>
<evidence type="ECO:0000313" key="3">
    <source>
        <dbReference type="Proteomes" id="UP000671828"/>
    </source>
</evidence>
<gene>
    <name evidence="2" type="ORF">J7S33_28680</name>
</gene>
<dbReference type="InterPro" id="IPR001387">
    <property type="entry name" value="Cro/C1-type_HTH"/>
</dbReference>
<dbReference type="SUPFAM" id="SSF47413">
    <property type="entry name" value="lambda repressor-like DNA-binding domains"/>
    <property type="match status" value="1"/>
</dbReference>
<reference evidence="2" key="1">
    <citation type="submission" date="2021-04" db="EMBL/GenBank/DDBJ databases">
        <title>Saccharothrix algeriensis WGS.</title>
        <authorList>
            <person name="Stuskova K."/>
            <person name="Hakalova E."/>
            <person name="Tebbal A.B."/>
            <person name="Eichmeier A."/>
        </authorList>
    </citation>
    <scope>NUCLEOTIDE SEQUENCE</scope>
    <source>
        <strain evidence="2">NRRL B-24137</strain>
    </source>
</reference>
<accession>A0A8T8HWG6</accession>
<protein>
    <submittedName>
        <fullName evidence="2">Helix-turn-helix domain-containing protein</fullName>
    </submittedName>
</protein>
<evidence type="ECO:0000259" key="1">
    <source>
        <dbReference type="Pfam" id="PF01381"/>
    </source>
</evidence>
<name>A0A8T8HWG6_9PSEU</name>
<dbReference type="GO" id="GO:0003677">
    <property type="term" value="F:DNA binding"/>
    <property type="evidence" value="ECO:0007669"/>
    <property type="project" value="InterPro"/>
</dbReference>
<dbReference type="AlphaFoldDB" id="A0A8T8HWG6"/>
<organism evidence="2 3">
    <name type="scientific">Saccharothrix algeriensis</name>
    <dbReference type="NCBI Taxonomy" id="173560"/>
    <lineage>
        <taxon>Bacteria</taxon>
        <taxon>Bacillati</taxon>
        <taxon>Actinomycetota</taxon>
        <taxon>Actinomycetes</taxon>
        <taxon>Pseudonocardiales</taxon>
        <taxon>Pseudonocardiaceae</taxon>
        <taxon>Saccharothrix</taxon>
    </lineage>
</organism>
<dbReference type="Pfam" id="PF01381">
    <property type="entry name" value="HTH_3"/>
    <property type="match status" value="1"/>
</dbReference>
<dbReference type="Proteomes" id="UP000671828">
    <property type="component" value="Chromosome"/>
</dbReference>
<proteinExistence type="predicted"/>
<feature type="domain" description="HTH cro/C1-type" evidence="1">
    <location>
        <begin position="29"/>
        <end position="73"/>
    </location>
</feature>